<dbReference type="EMBL" id="JAGVWB010000003">
    <property type="protein sequence ID" value="MBS3057837.1"/>
    <property type="molecule type" value="Genomic_DNA"/>
</dbReference>
<organism evidence="1 2">
    <name type="scientific">Candidatus Iainarchaeum sp</name>
    <dbReference type="NCBI Taxonomy" id="3101447"/>
    <lineage>
        <taxon>Archaea</taxon>
        <taxon>Candidatus Iainarchaeota</taxon>
        <taxon>Candidatus Iainarchaeia</taxon>
        <taxon>Candidatus Iainarchaeales</taxon>
        <taxon>Candidatus Iainarchaeaceae</taxon>
        <taxon>Candidatus Iainarchaeum</taxon>
    </lineage>
</organism>
<comment type="caution">
    <text evidence="1">The sequence shown here is derived from an EMBL/GenBank/DDBJ whole genome shotgun (WGS) entry which is preliminary data.</text>
</comment>
<evidence type="ECO:0000313" key="1">
    <source>
        <dbReference type="EMBL" id="MBS3057837.1"/>
    </source>
</evidence>
<proteinExistence type="predicted"/>
<gene>
    <name evidence="1" type="ORF">J4478_00365</name>
</gene>
<reference evidence="1" key="2">
    <citation type="submission" date="2021-05" db="EMBL/GenBank/DDBJ databases">
        <title>Protein family content uncovers lineage relationships and bacterial pathway maintenance mechanisms in DPANN archaea.</title>
        <authorList>
            <person name="Castelle C.J."/>
            <person name="Meheust R."/>
            <person name="Jaffe A.L."/>
            <person name="Seitz K."/>
            <person name="Gong X."/>
            <person name="Baker B.J."/>
            <person name="Banfield J.F."/>
        </authorList>
    </citation>
    <scope>NUCLEOTIDE SEQUENCE</scope>
    <source>
        <strain evidence="1">RIFCSPLOWO2_01_FULL_43_13</strain>
    </source>
</reference>
<protein>
    <submittedName>
        <fullName evidence="1">Uncharacterized protein</fullName>
    </submittedName>
</protein>
<dbReference type="AlphaFoldDB" id="A0A8T4KUN1"/>
<sequence>MLIDRTIVGDFRDASLVKGVVSILYGPRQAGKTTLINLVFPEGSKVLNNH</sequence>
<reference evidence="1" key="1">
    <citation type="submission" date="2021-03" db="EMBL/GenBank/DDBJ databases">
        <authorList>
            <person name="Jaffe A."/>
        </authorList>
    </citation>
    <scope>NUCLEOTIDE SEQUENCE</scope>
    <source>
        <strain evidence="1">RIFCSPLOWO2_01_FULL_43_13</strain>
    </source>
</reference>
<name>A0A8T4KUN1_9ARCH</name>
<dbReference type="Proteomes" id="UP000680185">
    <property type="component" value="Unassembled WGS sequence"/>
</dbReference>
<accession>A0A8T4KUN1</accession>
<evidence type="ECO:0000313" key="2">
    <source>
        <dbReference type="Proteomes" id="UP000680185"/>
    </source>
</evidence>